<keyword evidence="5" id="KW-0479">Metal-binding</keyword>
<comment type="caution">
    <text evidence="11">The sequence shown here is derived from an EMBL/GenBank/DDBJ whole genome shotgun (WGS) entry which is preliminary data.</text>
</comment>
<evidence type="ECO:0000256" key="8">
    <source>
        <dbReference type="ARBA" id="ARBA00047989"/>
    </source>
</evidence>
<protein>
    <recommendedName>
        <fullName evidence="13">Purine nucleoside phosphorylase</fullName>
    </recommendedName>
</protein>
<evidence type="ECO:0000256" key="1">
    <source>
        <dbReference type="ARBA" id="ARBA00000553"/>
    </source>
</evidence>
<dbReference type="SUPFAM" id="SSF64438">
    <property type="entry name" value="CNF1/YfiH-like putative cysteine hydrolases"/>
    <property type="match status" value="1"/>
</dbReference>
<proteinExistence type="inferred from homology"/>
<dbReference type="PANTHER" id="PTHR30616:SF2">
    <property type="entry name" value="PURINE NUCLEOSIDE PHOSPHORYLASE LACC1"/>
    <property type="match status" value="1"/>
</dbReference>
<dbReference type="RefSeq" id="WP_109725411.1">
    <property type="nucleotide sequence ID" value="NZ_QGDI01000002.1"/>
</dbReference>
<dbReference type="InterPro" id="IPR003730">
    <property type="entry name" value="Cu_polyphenol_OxRdtase"/>
</dbReference>
<evidence type="ECO:0008006" key="13">
    <source>
        <dbReference type="Google" id="ProtNLM"/>
    </source>
</evidence>
<evidence type="ECO:0000256" key="5">
    <source>
        <dbReference type="ARBA" id="ARBA00022723"/>
    </source>
</evidence>
<dbReference type="OrthoDB" id="4279at2"/>
<evidence type="ECO:0000256" key="3">
    <source>
        <dbReference type="ARBA" id="ARBA00007353"/>
    </source>
</evidence>
<comment type="catalytic activity">
    <reaction evidence="10">
        <text>S-methyl-5'-thioadenosine + phosphate = 5-(methylsulfanyl)-alpha-D-ribose 1-phosphate + adenine</text>
        <dbReference type="Rhea" id="RHEA:11852"/>
        <dbReference type="ChEBI" id="CHEBI:16708"/>
        <dbReference type="ChEBI" id="CHEBI:17509"/>
        <dbReference type="ChEBI" id="CHEBI:43474"/>
        <dbReference type="ChEBI" id="CHEBI:58533"/>
        <dbReference type="EC" id="2.4.2.28"/>
    </reaction>
    <physiologicalReaction direction="left-to-right" evidence="10">
        <dbReference type="Rhea" id="RHEA:11853"/>
    </physiologicalReaction>
</comment>
<keyword evidence="7" id="KW-0862">Zinc</keyword>
<dbReference type="GO" id="GO:0005507">
    <property type="term" value="F:copper ion binding"/>
    <property type="evidence" value="ECO:0007669"/>
    <property type="project" value="TreeGrafter"/>
</dbReference>
<evidence type="ECO:0000256" key="6">
    <source>
        <dbReference type="ARBA" id="ARBA00022801"/>
    </source>
</evidence>
<dbReference type="AlphaFoldDB" id="A0A315Y223"/>
<dbReference type="GO" id="GO:0017061">
    <property type="term" value="F:S-methyl-5-thioadenosine phosphorylase activity"/>
    <property type="evidence" value="ECO:0007669"/>
    <property type="project" value="UniProtKB-EC"/>
</dbReference>
<dbReference type="GO" id="GO:0016787">
    <property type="term" value="F:hydrolase activity"/>
    <property type="evidence" value="ECO:0007669"/>
    <property type="project" value="UniProtKB-KW"/>
</dbReference>
<dbReference type="InterPro" id="IPR011324">
    <property type="entry name" value="Cytotoxic_necrot_fac-like_cat"/>
</dbReference>
<evidence type="ECO:0000313" key="12">
    <source>
        <dbReference type="Proteomes" id="UP000245720"/>
    </source>
</evidence>
<keyword evidence="6" id="KW-0378">Hydrolase</keyword>
<evidence type="ECO:0000256" key="4">
    <source>
        <dbReference type="ARBA" id="ARBA00022679"/>
    </source>
</evidence>
<evidence type="ECO:0000313" key="11">
    <source>
        <dbReference type="EMBL" id="PWJ14532.1"/>
    </source>
</evidence>
<comment type="catalytic activity">
    <reaction evidence="8">
        <text>adenosine + H2O + H(+) = inosine + NH4(+)</text>
        <dbReference type="Rhea" id="RHEA:24408"/>
        <dbReference type="ChEBI" id="CHEBI:15377"/>
        <dbReference type="ChEBI" id="CHEBI:15378"/>
        <dbReference type="ChEBI" id="CHEBI:16335"/>
        <dbReference type="ChEBI" id="CHEBI:17596"/>
        <dbReference type="ChEBI" id="CHEBI:28938"/>
        <dbReference type="EC" id="3.5.4.4"/>
    </reaction>
    <physiologicalReaction direction="left-to-right" evidence="8">
        <dbReference type="Rhea" id="RHEA:24409"/>
    </physiologicalReaction>
</comment>
<dbReference type="InterPro" id="IPR038371">
    <property type="entry name" value="Cu_polyphenol_OxRdtase_sf"/>
</dbReference>
<dbReference type="CDD" id="cd16833">
    <property type="entry name" value="YfiH"/>
    <property type="match status" value="1"/>
</dbReference>
<gene>
    <name evidence="11" type="ORF">IE37_00516</name>
</gene>
<sequence>MRTDILMDDSFAVGGFTSGREGIWTRESADMPPTSDYAELSAALGTTPEKMVRPYQANGQRAAIVVPRHGGSGIIKDNELTRTDGLVTAHRGLALTVIAADCAPVYLADRKAGVIGLLHCGRQAAAGELLRNGIGCMESLGASKAHITMTVGHHICGSCYEVGEEVYSEFAESFSAEELSCIFTISEGRFFLSLFQALRYKGLELGIAPENISQWGECTCHCTDFYSYRRGDRGKQDLAFLMMR</sequence>
<comment type="catalytic activity">
    <reaction evidence="1">
        <text>inosine + phosphate = alpha-D-ribose 1-phosphate + hypoxanthine</text>
        <dbReference type="Rhea" id="RHEA:27646"/>
        <dbReference type="ChEBI" id="CHEBI:17368"/>
        <dbReference type="ChEBI" id="CHEBI:17596"/>
        <dbReference type="ChEBI" id="CHEBI:43474"/>
        <dbReference type="ChEBI" id="CHEBI:57720"/>
        <dbReference type="EC" id="2.4.2.1"/>
    </reaction>
    <physiologicalReaction direction="left-to-right" evidence="1">
        <dbReference type="Rhea" id="RHEA:27647"/>
    </physiologicalReaction>
</comment>
<dbReference type="Gene3D" id="3.60.140.10">
    <property type="entry name" value="CNF1/YfiH-like putative cysteine hydrolases"/>
    <property type="match status" value="1"/>
</dbReference>
<accession>A0A315Y223</accession>
<reference evidence="11 12" key="1">
    <citation type="submission" date="2018-05" db="EMBL/GenBank/DDBJ databases">
        <title>The Hungate 1000. A catalogue of reference genomes from the rumen microbiome.</title>
        <authorList>
            <person name="Kelly W."/>
        </authorList>
    </citation>
    <scope>NUCLEOTIDE SEQUENCE [LARGE SCALE GENOMIC DNA]</scope>
    <source>
        <strain evidence="11 12">SAb67</strain>
    </source>
</reference>
<evidence type="ECO:0000256" key="9">
    <source>
        <dbReference type="ARBA" id="ARBA00048968"/>
    </source>
</evidence>
<evidence type="ECO:0000256" key="2">
    <source>
        <dbReference type="ARBA" id="ARBA00003215"/>
    </source>
</evidence>
<comment type="similarity">
    <text evidence="3">Belongs to the purine nucleoside phosphorylase YfiH/LACC1 family.</text>
</comment>
<comment type="function">
    <text evidence="2">Purine nucleoside enzyme that catalyzes the phosphorolysis of adenosine and inosine nucleosides, yielding D-ribose 1-phosphate and the respective free bases, adenine and hypoxanthine. Also catalyzes the phosphorolysis of S-methyl-5'-thioadenosine into adenine and S-methyl-5-thio-alpha-D-ribose 1-phosphate. Also has adenosine deaminase activity.</text>
</comment>
<evidence type="ECO:0000256" key="7">
    <source>
        <dbReference type="ARBA" id="ARBA00022833"/>
    </source>
</evidence>
<organism evidence="11 12">
    <name type="scientific">Ruminococcus flavefaciens</name>
    <dbReference type="NCBI Taxonomy" id="1265"/>
    <lineage>
        <taxon>Bacteria</taxon>
        <taxon>Bacillati</taxon>
        <taxon>Bacillota</taxon>
        <taxon>Clostridia</taxon>
        <taxon>Eubacteriales</taxon>
        <taxon>Oscillospiraceae</taxon>
        <taxon>Ruminococcus</taxon>
    </lineage>
</organism>
<evidence type="ECO:0000256" key="10">
    <source>
        <dbReference type="ARBA" id="ARBA00049893"/>
    </source>
</evidence>
<dbReference type="Proteomes" id="UP000245720">
    <property type="component" value="Unassembled WGS sequence"/>
</dbReference>
<dbReference type="Pfam" id="PF02578">
    <property type="entry name" value="Cu-oxidase_4"/>
    <property type="match status" value="1"/>
</dbReference>
<name>A0A315Y223_RUMFL</name>
<comment type="catalytic activity">
    <reaction evidence="9">
        <text>adenosine + phosphate = alpha-D-ribose 1-phosphate + adenine</text>
        <dbReference type="Rhea" id="RHEA:27642"/>
        <dbReference type="ChEBI" id="CHEBI:16335"/>
        <dbReference type="ChEBI" id="CHEBI:16708"/>
        <dbReference type="ChEBI" id="CHEBI:43474"/>
        <dbReference type="ChEBI" id="CHEBI:57720"/>
        <dbReference type="EC" id="2.4.2.1"/>
    </reaction>
    <physiologicalReaction direction="left-to-right" evidence="9">
        <dbReference type="Rhea" id="RHEA:27643"/>
    </physiologicalReaction>
</comment>
<dbReference type="EMBL" id="QGDI01000002">
    <property type="protein sequence ID" value="PWJ14532.1"/>
    <property type="molecule type" value="Genomic_DNA"/>
</dbReference>
<keyword evidence="4" id="KW-0808">Transferase</keyword>
<dbReference type="PANTHER" id="PTHR30616">
    <property type="entry name" value="UNCHARACTERIZED PROTEIN YFIH"/>
    <property type="match status" value="1"/>
</dbReference>